<reference evidence="1 2" key="1">
    <citation type="journal article" date="2014" name="Nature">
        <title>The genome of the recently domesticated crop plant sugar beet (Beta vulgaris).</title>
        <authorList>
            <person name="Dohm J.C."/>
            <person name="Minoche A.E."/>
            <person name="Holtgrawe D."/>
            <person name="Capella-Gutierrez S."/>
            <person name="Zakrzewski F."/>
            <person name="Tafer H."/>
            <person name="Rupp O."/>
            <person name="Sorensen T.R."/>
            <person name="Stracke R."/>
            <person name="Reinhardt R."/>
            <person name="Goesmann A."/>
            <person name="Kraft T."/>
            <person name="Schulz B."/>
            <person name="Stadler P.F."/>
            <person name="Schmidt T."/>
            <person name="Gabaldon T."/>
            <person name="Lehrach H."/>
            <person name="Weisshaar B."/>
            <person name="Himmelbauer H."/>
        </authorList>
    </citation>
    <scope>NUCLEOTIDE SEQUENCE [LARGE SCALE GENOMIC DNA]</scope>
    <source>
        <tissue evidence="1">Taproot</tissue>
    </source>
</reference>
<proteinExistence type="predicted"/>
<gene>
    <name evidence="1" type="ORF">BVRB_018270</name>
</gene>
<dbReference type="EMBL" id="KQ126516">
    <property type="protein sequence ID" value="KMS64632.1"/>
    <property type="molecule type" value="Genomic_DNA"/>
</dbReference>
<evidence type="ECO:0000313" key="2">
    <source>
        <dbReference type="Proteomes" id="UP000035740"/>
    </source>
</evidence>
<feature type="non-terminal residue" evidence="1">
    <location>
        <position position="1"/>
    </location>
</feature>
<dbReference type="OrthoDB" id="1301128at2759"/>
<organism evidence="1 2">
    <name type="scientific">Beta vulgaris subsp. vulgaris</name>
    <name type="common">Beet</name>
    <dbReference type="NCBI Taxonomy" id="3555"/>
    <lineage>
        <taxon>Eukaryota</taxon>
        <taxon>Viridiplantae</taxon>
        <taxon>Streptophyta</taxon>
        <taxon>Embryophyta</taxon>
        <taxon>Tracheophyta</taxon>
        <taxon>Spermatophyta</taxon>
        <taxon>Magnoliopsida</taxon>
        <taxon>eudicotyledons</taxon>
        <taxon>Gunneridae</taxon>
        <taxon>Pentapetalae</taxon>
        <taxon>Caryophyllales</taxon>
        <taxon>Chenopodiaceae</taxon>
        <taxon>Betoideae</taxon>
        <taxon>Beta</taxon>
    </lineage>
</organism>
<dbReference type="Gramene" id="KMS64632">
    <property type="protein sequence ID" value="KMS64632"/>
    <property type="gene ID" value="BVRB_018270"/>
</dbReference>
<keyword evidence="2" id="KW-1185">Reference proteome</keyword>
<dbReference type="OMA" id="ENMESYR"/>
<name>A0A0J7YLV9_BETVV</name>
<dbReference type="Proteomes" id="UP000035740">
    <property type="component" value="Unassembled WGS sequence"/>
</dbReference>
<protein>
    <submittedName>
        <fullName evidence="1">Uncharacterized protein</fullName>
    </submittedName>
</protein>
<evidence type="ECO:0000313" key="1">
    <source>
        <dbReference type="EMBL" id="KMS64632.1"/>
    </source>
</evidence>
<dbReference type="eggNOG" id="ENOG502S34Z">
    <property type="taxonomic scope" value="Eukaryota"/>
</dbReference>
<dbReference type="AlphaFoldDB" id="A0A0J7YLV9"/>
<dbReference type="PANTHER" id="PTHR33499:SF40">
    <property type="entry name" value="TRANSPOSASE-ASSOCIATED DOMAIN-CONTAINING PROTEIN"/>
    <property type="match status" value="1"/>
</dbReference>
<dbReference type="PANTHER" id="PTHR33499">
    <property type="entry name" value="OS12G0282400 PROTEIN-RELATED"/>
    <property type="match status" value="1"/>
</dbReference>
<accession>A0A0J7YLV9</accession>
<sequence length="202" mass="23997">DSSAKKKKADSEKKRGRNKCKEIAKLKPGEKLEVTFYNNRAVGTNHEVFARHLGIIVRDTNIVPVRVHKWNDIGDREKDHMWTAVTDVFTNENMESYRQHVLDHMKELWTNWRSDLLRYNVKNKKITLKAAYNHKPPNGLDKNEWRWLIKEIYSKPNFKKVSARNSANRSHYRKELAHRTGSKPFRQVIWKDLVRKFIVDSC</sequence>